<reference evidence="3 4" key="1">
    <citation type="journal article" date="2015" name="Genome Biol. Evol.">
        <title>Comparative Genomics of a Bacterivorous Green Alga Reveals Evolutionary Causalities and Consequences of Phago-Mixotrophic Mode of Nutrition.</title>
        <authorList>
            <person name="Burns J.A."/>
            <person name="Paasch A."/>
            <person name="Narechania A."/>
            <person name="Kim E."/>
        </authorList>
    </citation>
    <scope>NUCLEOTIDE SEQUENCE [LARGE SCALE GENOMIC DNA]</scope>
    <source>
        <strain evidence="3 4">PLY_AMNH</strain>
    </source>
</reference>
<sequence length="571" mass="62029">EAAVIRDLAKSNAQRVSAALHELEESCVSLNLSIPRSGRSVQFQVQVSENEASKVKLAGQFAEAQEQIRGLEGTLEVTENRARAAHELSALNAVLTTERDDARSEAAASQDELKSVSEQLNGSAALATDLRAALSEASHRCNVAAEKVEYHVAAEKAALAASEASKRRMQDADAEAASSRAQAKESMDMAAKVQELQNEAMHGFQEKSKEVAGLNQALQETRAELEASRTQVAKAASDATEWEARAQASAEQVLLLTSRADQWEAKADQAKSLAAQSDSQAHGRIKELVRECSQLKAARSATDAKLGQTEVQLQKEQASNMLVVREAEALNKERDQLAEELSSVKQQLSEAAALHRLSEEALHEKKQEVSDERENSAVLRRSVDSCQTNLQNLEQLCASLEKELAHSRTALQAEEERTTVLKNEVSVIHHKLREKGLVEGQNSLLLSLLAEQQQTVDQTRIQRNIAASSEMALRNQLQQYQTWAATSPQQPVLVTNPPGTTAFVYGSPLHVASASALAGHEHALSRPQMSQQPSPVPLSERLSQLGLDMQSSSRMPEASISGGTSPQIFRS</sequence>
<keyword evidence="4" id="KW-1185">Reference proteome</keyword>
<feature type="coiled-coil region" evidence="1">
    <location>
        <begin position="204"/>
        <end position="238"/>
    </location>
</feature>
<feature type="coiled-coil region" evidence="1">
    <location>
        <begin position="320"/>
        <end position="354"/>
    </location>
</feature>
<feature type="region of interest" description="Disordered" evidence="2">
    <location>
        <begin position="520"/>
        <end position="571"/>
    </location>
</feature>
<evidence type="ECO:0000313" key="3">
    <source>
        <dbReference type="EMBL" id="KAK3283857.1"/>
    </source>
</evidence>
<organism evidence="3 4">
    <name type="scientific">Cymbomonas tetramitiformis</name>
    <dbReference type="NCBI Taxonomy" id="36881"/>
    <lineage>
        <taxon>Eukaryota</taxon>
        <taxon>Viridiplantae</taxon>
        <taxon>Chlorophyta</taxon>
        <taxon>Pyramimonadophyceae</taxon>
        <taxon>Pyramimonadales</taxon>
        <taxon>Pyramimonadaceae</taxon>
        <taxon>Cymbomonas</taxon>
    </lineage>
</organism>
<evidence type="ECO:0000256" key="1">
    <source>
        <dbReference type="SAM" id="Coils"/>
    </source>
</evidence>
<name>A0AAE0GTG8_9CHLO</name>
<keyword evidence="1" id="KW-0175">Coiled coil</keyword>
<feature type="coiled-coil region" evidence="1">
    <location>
        <begin position="61"/>
        <end position="119"/>
    </location>
</feature>
<accession>A0AAE0GTG8</accession>
<feature type="compositionally biased region" description="Polar residues" evidence="2">
    <location>
        <begin position="561"/>
        <end position="571"/>
    </location>
</feature>
<dbReference type="Proteomes" id="UP001190700">
    <property type="component" value="Unassembled WGS sequence"/>
</dbReference>
<dbReference type="EMBL" id="LGRX02002617">
    <property type="protein sequence ID" value="KAK3283857.1"/>
    <property type="molecule type" value="Genomic_DNA"/>
</dbReference>
<evidence type="ECO:0000313" key="4">
    <source>
        <dbReference type="Proteomes" id="UP001190700"/>
    </source>
</evidence>
<feature type="non-terminal residue" evidence="3">
    <location>
        <position position="1"/>
    </location>
</feature>
<evidence type="ECO:0000256" key="2">
    <source>
        <dbReference type="SAM" id="MobiDB-lite"/>
    </source>
</evidence>
<protein>
    <submittedName>
        <fullName evidence="3">Uncharacterized protein</fullName>
    </submittedName>
</protein>
<feature type="coiled-coil region" evidence="1">
    <location>
        <begin position="383"/>
        <end position="417"/>
    </location>
</feature>
<dbReference type="AlphaFoldDB" id="A0AAE0GTG8"/>
<comment type="caution">
    <text evidence="3">The sequence shown here is derived from an EMBL/GenBank/DDBJ whole genome shotgun (WGS) entry which is preliminary data.</text>
</comment>
<proteinExistence type="predicted"/>
<gene>
    <name evidence="3" type="ORF">CYMTET_8462</name>
</gene>